<dbReference type="Pfam" id="PF09948">
    <property type="entry name" value="PpoB2"/>
    <property type="match status" value="1"/>
</dbReference>
<proteinExistence type="predicted"/>
<feature type="transmembrane region" description="Helical" evidence="1">
    <location>
        <begin position="115"/>
        <end position="135"/>
    </location>
</feature>
<evidence type="ECO:0000313" key="3">
    <source>
        <dbReference type="Proteomes" id="UP000051260"/>
    </source>
</evidence>
<evidence type="ECO:0000313" key="2">
    <source>
        <dbReference type="EMBL" id="CUJ85620.1"/>
    </source>
</evidence>
<keyword evidence="1" id="KW-0812">Transmembrane</keyword>
<accession>A0A0P1I2C2</accession>
<feature type="transmembrane region" description="Helical" evidence="1">
    <location>
        <begin position="155"/>
        <end position="173"/>
    </location>
</feature>
<keyword evidence="1" id="KW-0472">Membrane</keyword>
<evidence type="ECO:0000256" key="1">
    <source>
        <dbReference type="SAM" id="Phobius"/>
    </source>
</evidence>
<organism evidence="2 3">
    <name type="scientific">Ruegeria denitrificans</name>
    <dbReference type="NCBI Taxonomy" id="1715692"/>
    <lineage>
        <taxon>Bacteria</taxon>
        <taxon>Pseudomonadati</taxon>
        <taxon>Pseudomonadota</taxon>
        <taxon>Alphaproteobacteria</taxon>
        <taxon>Rhodobacterales</taxon>
        <taxon>Roseobacteraceae</taxon>
        <taxon>Ruegeria</taxon>
    </lineage>
</organism>
<gene>
    <name evidence="2" type="ORF">RUE5091_00364</name>
</gene>
<feature type="transmembrane region" description="Helical" evidence="1">
    <location>
        <begin position="232"/>
        <end position="248"/>
    </location>
</feature>
<dbReference type="Proteomes" id="UP000051260">
    <property type="component" value="Unassembled WGS sequence"/>
</dbReference>
<name>A0A0P1I2C2_9RHOB</name>
<feature type="transmembrane region" description="Helical" evidence="1">
    <location>
        <begin position="21"/>
        <end position="43"/>
    </location>
</feature>
<feature type="transmembrane region" description="Helical" evidence="1">
    <location>
        <begin position="253"/>
        <end position="271"/>
    </location>
</feature>
<keyword evidence="3" id="KW-1185">Reference proteome</keyword>
<protein>
    <submittedName>
        <fullName evidence="2">Putative metal-binding integral membrane protein</fullName>
    </submittedName>
</protein>
<dbReference type="RefSeq" id="WP_058280146.1">
    <property type="nucleotide sequence ID" value="NZ_CYUD01000001.1"/>
</dbReference>
<dbReference type="OrthoDB" id="164118at2"/>
<reference evidence="3" key="1">
    <citation type="submission" date="2015-09" db="EMBL/GenBank/DDBJ databases">
        <authorList>
            <person name="Rodrigo-Torres L."/>
            <person name="Arahal D.R."/>
        </authorList>
    </citation>
    <scope>NUCLEOTIDE SEQUENCE [LARGE SCALE GENOMIC DNA]</scope>
    <source>
        <strain evidence="3">CECT 5091</strain>
    </source>
</reference>
<dbReference type="AlphaFoldDB" id="A0A0P1I2C2"/>
<sequence length="278" mass="30555">MSTSPPRPGVVDRMLRRDSSIVLFCVLLIILGAFWYTIAGIGMNMSAIDMTRMAGPIGEPMRMATEVRWTPAYAILIFLMWWVMMIAMMTPSAAPTVLLYTAIKRMGPDRSQASRLSLLFLSGYLAAWALFSIIATGAQWWMESIGLSDGPMMTIHSKFFAGCVLIAAGLYQMSSLKTACLRHCRSPAQFLADHNRPGNYGAFRTGALHGAFCLGCCWALMLLLFVGGVMNLYWIVGIALYVALEKLMPRARWLVPLTGLALIVAGIWLVANPLFATA</sequence>
<keyword evidence="1" id="KW-1133">Transmembrane helix</keyword>
<dbReference type="STRING" id="1715692.RUE5091_00364"/>
<dbReference type="EMBL" id="CYUD01000001">
    <property type="protein sequence ID" value="CUJ85620.1"/>
    <property type="molecule type" value="Genomic_DNA"/>
</dbReference>
<dbReference type="InterPro" id="IPR018688">
    <property type="entry name" value="PpoB2-like"/>
</dbReference>
<feature type="transmembrane region" description="Helical" evidence="1">
    <location>
        <begin position="72"/>
        <end position="103"/>
    </location>
</feature>